<protein>
    <recommendedName>
        <fullName evidence="2">RNase H type-1 domain-containing protein</fullName>
    </recommendedName>
</protein>
<dbReference type="EMBL" id="OIVN01001546">
    <property type="protein sequence ID" value="SPC95173.1"/>
    <property type="molecule type" value="Genomic_DNA"/>
</dbReference>
<proteinExistence type="predicted"/>
<reference evidence="1" key="1">
    <citation type="submission" date="2018-02" db="EMBL/GenBank/DDBJ databases">
        <authorList>
            <person name="Cohen D.B."/>
            <person name="Kent A.D."/>
        </authorList>
    </citation>
    <scope>NUCLEOTIDE SEQUENCE</scope>
</reference>
<organism evidence="1">
    <name type="scientific">Fagus sylvatica</name>
    <name type="common">Beechnut</name>
    <dbReference type="NCBI Taxonomy" id="28930"/>
    <lineage>
        <taxon>Eukaryota</taxon>
        <taxon>Viridiplantae</taxon>
        <taxon>Streptophyta</taxon>
        <taxon>Embryophyta</taxon>
        <taxon>Tracheophyta</taxon>
        <taxon>Spermatophyta</taxon>
        <taxon>Magnoliopsida</taxon>
        <taxon>eudicotyledons</taxon>
        <taxon>Gunneridae</taxon>
        <taxon>Pentapetalae</taxon>
        <taxon>rosids</taxon>
        <taxon>fabids</taxon>
        <taxon>Fagales</taxon>
        <taxon>Fagaceae</taxon>
        <taxon>Fagus</taxon>
    </lineage>
</organism>
<sequence>MIAKLAWWMLSNRDSFCVTVLRAKYKCGKEPWIPDLPLFRPVPREVTLDQKSITVAQLMNHDKSAWDEHVLKSLFDDPTITAIHNIPRWSCELEDRWVWLQSSTGEFSVKAAYRIAREEGTTNQSNPVLGIQNRNAEHWANLTVVARDWRGMGVLAISRKANTSNPLQAEAETILWAAQLASNQG</sequence>
<name>A0A2N9G6P2_FAGSY</name>
<dbReference type="AlphaFoldDB" id="A0A2N9G6P2"/>
<evidence type="ECO:0000313" key="1">
    <source>
        <dbReference type="EMBL" id="SPC95173.1"/>
    </source>
</evidence>
<evidence type="ECO:0008006" key="2">
    <source>
        <dbReference type="Google" id="ProtNLM"/>
    </source>
</evidence>
<accession>A0A2N9G6P2</accession>
<gene>
    <name evidence="1" type="ORF">FSB_LOCUS23055</name>
</gene>